<dbReference type="RefSeq" id="WP_035259482.1">
    <property type="nucleotide sequence ID" value="NZ_JFKE01000004.1"/>
</dbReference>
<dbReference type="Gene3D" id="2.40.70.10">
    <property type="entry name" value="Acid Proteases"/>
    <property type="match status" value="1"/>
</dbReference>
<feature type="transmembrane region" description="Helical" evidence="1">
    <location>
        <begin position="6"/>
        <end position="25"/>
    </location>
</feature>
<evidence type="ECO:0000313" key="3">
    <source>
        <dbReference type="Proteomes" id="UP000026249"/>
    </source>
</evidence>
<keyword evidence="1" id="KW-0812">Transmembrane</keyword>
<dbReference type="Pfam" id="PF13975">
    <property type="entry name" value="gag-asp_proteas"/>
    <property type="match status" value="1"/>
</dbReference>
<organism evidence="2 3">
    <name type="scientific">Actibacterium mucosum KCTC 23349</name>
    <dbReference type="NCBI Taxonomy" id="1454373"/>
    <lineage>
        <taxon>Bacteria</taxon>
        <taxon>Pseudomonadati</taxon>
        <taxon>Pseudomonadota</taxon>
        <taxon>Alphaproteobacteria</taxon>
        <taxon>Rhodobacterales</taxon>
        <taxon>Roseobacteraceae</taxon>
        <taxon>Actibacterium</taxon>
    </lineage>
</organism>
<keyword evidence="3" id="KW-1185">Reference proteome</keyword>
<protein>
    <submittedName>
        <fullName evidence="2">Aspartyl protease</fullName>
    </submittedName>
</protein>
<dbReference type="GO" id="GO:0008233">
    <property type="term" value="F:peptidase activity"/>
    <property type="evidence" value="ECO:0007669"/>
    <property type="project" value="UniProtKB-KW"/>
</dbReference>
<name>A0A037ZL99_9RHOB</name>
<dbReference type="InterPro" id="IPR011969">
    <property type="entry name" value="Clan_AA_Asp_peptidase_C"/>
</dbReference>
<dbReference type="NCBIfam" id="TIGR02281">
    <property type="entry name" value="clan_AA_DTGA"/>
    <property type="match status" value="1"/>
</dbReference>
<evidence type="ECO:0000256" key="1">
    <source>
        <dbReference type="SAM" id="Phobius"/>
    </source>
</evidence>
<dbReference type="GO" id="GO:0006508">
    <property type="term" value="P:proteolysis"/>
    <property type="evidence" value="ECO:0007669"/>
    <property type="project" value="UniProtKB-KW"/>
</dbReference>
<dbReference type="SUPFAM" id="SSF50630">
    <property type="entry name" value="Acid proteases"/>
    <property type="match status" value="1"/>
</dbReference>
<accession>A0A037ZL99</accession>
<dbReference type="EMBL" id="JFKE01000004">
    <property type="protein sequence ID" value="KAJ55616.1"/>
    <property type="molecule type" value="Genomic_DNA"/>
</dbReference>
<dbReference type="InterPro" id="IPR034122">
    <property type="entry name" value="Retropepsin-like_bacterial"/>
</dbReference>
<dbReference type="CDD" id="cd05483">
    <property type="entry name" value="retropepsin_like_bacteria"/>
    <property type="match status" value="1"/>
</dbReference>
<sequence length="193" mass="21527">MSENDFGQLAYLSLLLLVIGGYFLIQNRHRLGAMLQQASIWALIFVGVIAAAGLWENMRDDVLPRQTVIADQGVVELPRAPDGHFYMLADVNDTAVRFVVDTGATTIVLSMEDAARVGIDTDRLVFLGRANTANGEVRTAMVKLDELRIGELSDRNVRAWVNEGELNGSLLGMSYLDRFERVEITRDTMRLIR</sequence>
<feature type="transmembrane region" description="Helical" evidence="1">
    <location>
        <begin position="37"/>
        <end position="55"/>
    </location>
</feature>
<dbReference type="STRING" id="1454373.ACMU_13060"/>
<dbReference type="OrthoDB" id="7595324at2"/>
<evidence type="ECO:0000313" key="2">
    <source>
        <dbReference type="EMBL" id="KAJ55616.1"/>
    </source>
</evidence>
<dbReference type="Proteomes" id="UP000026249">
    <property type="component" value="Unassembled WGS sequence"/>
</dbReference>
<gene>
    <name evidence="2" type="ORF">ACMU_13060</name>
</gene>
<dbReference type="InterPro" id="IPR021109">
    <property type="entry name" value="Peptidase_aspartic_dom_sf"/>
</dbReference>
<keyword evidence="1" id="KW-1133">Transmembrane helix</keyword>
<keyword evidence="2" id="KW-0645">Protease</keyword>
<comment type="caution">
    <text evidence="2">The sequence shown here is derived from an EMBL/GenBank/DDBJ whole genome shotgun (WGS) entry which is preliminary data.</text>
</comment>
<dbReference type="AlphaFoldDB" id="A0A037ZL99"/>
<proteinExistence type="predicted"/>
<keyword evidence="1" id="KW-0472">Membrane</keyword>
<reference evidence="2 3" key="1">
    <citation type="submission" date="2014-03" db="EMBL/GenBank/DDBJ databases">
        <title>Draft Genome Sequence of Actibacterium mucosum KCTC 23349, a Marine Alphaproteobacterium with Complex Ionic Requirements Isolated from Mediterranean Seawater at Malvarrosa Beach, Valencia, Spain.</title>
        <authorList>
            <person name="Arahal D.R."/>
            <person name="Shao Z."/>
            <person name="Lai Q."/>
            <person name="Pujalte M.J."/>
        </authorList>
    </citation>
    <scope>NUCLEOTIDE SEQUENCE [LARGE SCALE GENOMIC DNA]</scope>
    <source>
        <strain evidence="2 3">KCTC 23349</strain>
    </source>
</reference>
<keyword evidence="2" id="KW-0378">Hydrolase</keyword>